<dbReference type="Pfam" id="PF12900">
    <property type="entry name" value="Pyridox_ox_2"/>
    <property type="match status" value="1"/>
</dbReference>
<sequence>MQNRMKTHQLSENEIRDLLKSEPVGRLGTADSSGFPYVVPVHFVYEKDKNENGNNGDGKIYIHGLIKGEKLENIRNNPKVGFEVDKFEKFVVPDDNDPCGVNTVYQSVIIKGTAKTVADEKEKEHALRKIVEKYTPSLFGQEFGNSIKATAVIEISIQECTGKYYK</sequence>
<evidence type="ECO:0000313" key="2">
    <source>
        <dbReference type="Proteomes" id="UP001304970"/>
    </source>
</evidence>
<evidence type="ECO:0000313" key="1">
    <source>
        <dbReference type="EMBL" id="WNY27178.1"/>
    </source>
</evidence>
<dbReference type="Gene3D" id="2.30.110.10">
    <property type="entry name" value="Electron Transport, Fmn-binding Protein, Chain A"/>
    <property type="match status" value="1"/>
</dbReference>
<dbReference type="AlphaFoldDB" id="A0AA96V6Q6"/>
<proteinExistence type="predicted"/>
<organism evidence="1 2">
    <name type="scientific">Methanolapillus ohkumae</name>
    <dbReference type="NCBI Taxonomy" id="3028298"/>
    <lineage>
        <taxon>Archaea</taxon>
        <taxon>Methanobacteriati</taxon>
        <taxon>Methanobacteriota</taxon>
        <taxon>Stenosarchaea group</taxon>
        <taxon>Methanomicrobia</taxon>
        <taxon>Methanosarcinales</taxon>
        <taxon>Methanosarcinaceae</taxon>
        <taxon>Methanolapillus</taxon>
    </lineage>
</organism>
<dbReference type="InterPro" id="IPR012349">
    <property type="entry name" value="Split_barrel_FMN-bd"/>
</dbReference>
<dbReference type="PANTHER" id="PTHR34071">
    <property type="entry name" value="5-NITROIMIDAZOLE ANTIBIOTICS RESISTANCE PROTEIN, NIMA-FAMILY-RELATED PROTEIN-RELATED"/>
    <property type="match status" value="1"/>
</dbReference>
<gene>
    <name evidence="1" type="ORF">MsAm2_09690</name>
</gene>
<dbReference type="GeneID" id="89228388"/>
<dbReference type="EMBL" id="CP131061">
    <property type="protein sequence ID" value="WNY27178.1"/>
    <property type="molecule type" value="Genomic_DNA"/>
</dbReference>
<reference evidence="1 2" key="1">
    <citation type="submission" date="2023-07" db="EMBL/GenBank/DDBJ databases">
        <title>Closed genome sequence of Methanosarcinaceae archaeon Am2.</title>
        <authorList>
            <person name="Poehlein A."/>
            <person name="Protasov E."/>
            <person name="Platt K."/>
            <person name="Reeh H."/>
            <person name="Daniel R."/>
            <person name="Brune A."/>
        </authorList>
    </citation>
    <scope>NUCLEOTIDE SEQUENCE [LARGE SCALE GENOMIC DNA]</scope>
    <source>
        <strain evidence="1 2">Am2</strain>
    </source>
</reference>
<keyword evidence="2" id="KW-1185">Reference proteome</keyword>
<name>A0AA96V6Q6_9EURY</name>
<dbReference type="RefSeq" id="WP_338097158.1">
    <property type="nucleotide sequence ID" value="NZ_CP131061.1"/>
</dbReference>
<dbReference type="SUPFAM" id="SSF50475">
    <property type="entry name" value="FMN-binding split barrel"/>
    <property type="match status" value="1"/>
</dbReference>
<accession>A0AA96V6Q6</accession>
<evidence type="ECO:0008006" key="3">
    <source>
        <dbReference type="Google" id="ProtNLM"/>
    </source>
</evidence>
<dbReference type="InterPro" id="IPR024747">
    <property type="entry name" value="Pyridox_Oxase-rel"/>
</dbReference>
<dbReference type="Proteomes" id="UP001304970">
    <property type="component" value="Chromosome"/>
</dbReference>
<dbReference type="PANTHER" id="PTHR34071:SF2">
    <property type="entry name" value="FLAVIN-NUCLEOTIDE-BINDING PROTEIN"/>
    <property type="match status" value="1"/>
</dbReference>
<protein>
    <recommendedName>
        <fullName evidence="3">Pyridoxamine 5'-phosphate oxidase family protein</fullName>
    </recommendedName>
</protein>